<dbReference type="GO" id="GO:0008757">
    <property type="term" value="F:S-adenosylmethionine-dependent methyltransferase activity"/>
    <property type="evidence" value="ECO:0007669"/>
    <property type="project" value="InterPro"/>
</dbReference>
<dbReference type="InterPro" id="IPR029063">
    <property type="entry name" value="SAM-dependent_MTases_sf"/>
</dbReference>
<dbReference type="AlphaFoldDB" id="A0A6J6LC08"/>
<dbReference type="EMBL" id="CAEZWU010000012">
    <property type="protein sequence ID" value="CAB4659172.1"/>
    <property type="molecule type" value="Genomic_DNA"/>
</dbReference>
<organism evidence="1">
    <name type="scientific">freshwater metagenome</name>
    <dbReference type="NCBI Taxonomy" id="449393"/>
    <lineage>
        <taxon>unclassified sequences</taxon>
        <taxon>metagenomes</taxon>
        <taxon>ecological metagenomes</taxon>
    </lineage>
</organism>
<dbReference type="GO" id="GO:0009312">
    <property type="term" value="P:oligosaccharide biosynthetic process"/>
    <property type="evidence" value="ECO:0007669"/>
    <property type="project" value="InterPro"/>
</dbReference>
<proteinExistence type="predicted"/>
<protein>
    <submittedName>
        <fullName evidence="1">Unannotated protein</fullName>
    </submittedName>
</protein>
<name>A0A6J6LC08_9ZZZZ</name>
<gene>
    <name evidence="1" type="ORF">UFOPK2292_00148</name>
</gene>
<dbReference type="Pfam" id="PF05401">
    <property type="entry name" value="NodS"/>
    <property type="match status" value="1"/>
</dbReference>
<evidence type="ECO:0000313" key="1">
    <source>
        <dbReference type="EMBL" id="CAB4659172.1"/>
    </source>
</evidence>
<dbReference type="InterPro" id="IPR008715">
    <property type="entry name" value="SAM-MeTfrase_NodS-like"/>
</dbReference>
<dbReference type="CDD" id="cd02440">
    <property type="entry name" value="AdoMet_MTases"/>
    <property type="match status" value="1"/>
</dbReference>
<sequence>MTKYERYQDYVIKDGKLVGEFEAMYQDFDNPWDQSFREDSVLSKSVIENILRQGGIKRPYEIGCGLGYFVEKMRTICGAGGGIDVSKTAIEKARVKFPKCHFDDGDILEIEKISKFQPDCIFMDEVTWYVLDKLDEFKSSISKDFKGTTFLHTLRQYPEGTQQYGKDFFTDLKGFMEYFASVVDFSDWGSFGSKVDPCMHTFFVGVIK</sequence>
<accession>A0A6J6LC08</accession>
<reference evidence="1" key="1">
    <citation type="submission" date="2020-05" db="EMBL/GenBank/DDBJ databases">
        <authorList>
            <person name="Chiriac C."/>
            <person name="Salcher M."/>
            <person name="Ghai R."/>
            <person name="Kavagutti S V."/>
        </authorList>
    </citation>
    <scope>NUCLEOTIDE SEQUENCE</scope>
</reference>
<dbReference type="Gene3D" id="3.40.50.150">
    <property type="entry name" value="Vaccinia Virus protein VP39"/>
    <property type="match status" value="1"/>
</dbReference>
<dbReference type="SUPFAM" id="SSF53335">
    <property type="entry name" value="S-adenosyl-L-methionine-dependent methyltransferases"/>
    <property type="match status" value="1"/>
</dbReference>